<dbReference type="PANTHER" id="PTHR34761">
    <property type="entry name" value="NUCLEOLUS AND NEURAL PROGENITOR PROTEIN"/>
    <property type="match status" value="1"/>
</dbReference>
<evidence type="ECO:0000313" key="2">
    <source>
        <dbReference type="EMBL" id="KAL0831196.1"/>
    </source>
</evidence>
<dbReference type="InterPro" id="IPR027951">
    <property type="entry name" value="Nepro_N"/>
</dbReference>
<gene>
    <name evidence="2" type="ORF">ABMA28_002054</name>
</gene>
<accession>A0ABD0SZK5</accession>
<dbReference type="Pfam" id="PF14780">
    <property type="entry name" value="NEPRO_N"/>
    <property type="match status" value="1"/>
</dbReference>
<dbReference type="Proteomes" id="UP001549921">
    <property type="component" value="Unassembled WGS sequence"/>
</dbReference>
<name>A0ABD0SZK5_LOXSC</name>
<protein>
    <recommendedName>
        <fullName evidence="1">Nucleolus and neural progenitor protein-like N-terminal domain-containing protein</fullName>
    </recommendedName>
</protein>
<proteinExistence type="predicted"/>
<evidence type="ECO:0000259" key="1">
    <source>
        <dbReference type="Pfam" id="PF14780"/>
    </source>
</evidence>
<dbReference type="EMBL" id="JBEDNZ010000012">
    <property type="protein sequence ID" value="KAL0831196.1"/>
    <property type="molecule type" value="Genomic_DNA"/>
</dbReference>
<sequence>MYVIEPWNDQATRPPPVNTFRVGQQIDVQDLLHLCNNITKILSKQSPLHKESALLSRFLYKFDKKFRNDIGYRHFKKLNTALRKYLQLNLLKDIENFAVVIPGDNDENYLPTRQMLEYILVRIMTFAKIMMRICVCSKQASIYYMDRVKRGESHWMSLMPYALLSRIWSITTVLLQHSCTWYSGLYPYLKKLIFKGIDFLPANYTLPTDLGKWIDIENIDEYGRFEWSHKKDIPITMQLSEDELTLDTILEYVTDINIAESKQDSEQMKIEPPKEDNVNIDDKVDQGEIISREYFKSFYNNQSAKEDRKESKHCANNVTNNKSLDSFITTEEKYRNEDSILSLTKHLSFMQWHTLKTSLLNLKESLSNNRKIERKFKKIWKEKCLEYK</sequence>
<comment type="caution">
    <text evidence="2">The sequence shown here is derived from an EMBL/GenBank/DDBJ whole genome shotgun (WGS) entry which is preliminary data.</text>
</comment>
<dbReference type="InterPro" id="IPR052835">
    <property type="entry name" value="Nepro"/>
</dbReference>
<feature type="domain" description="Nucleolus and neural progenitor protein-like N-terminal" evidence="1">
    <location>
        <begin position="7"/>
        <end position="186"/>
    </location>
</feature>
<dbReference type="AlphaFoldDB" id="A0ABD0SZK5"/>
<evidence type="ECO:0000313" key="3">
    <source>
        <dbReference type="Proteomes" id="UP001549921"/>
    </source>
</evidence>
<dbReference type="PANTHER" id="PTHR34761:SF1">
    <property type="entry name" value="NUCLEOLUS AND NEURAL PROGENITOR PROTEIN"/>
    <property type="match status" value="1"/>
</dbReference>
<organism evidence="2 3">
    <name type="scientific">Loxostege sticticalis</name>
    <name type="common">Beet webworm moth</name>
    <dbReference type="NCBI Taxonomy" id="481309"/>
    <lineage>
        <taxon>Eukaryota</taxon>
        <taxon>Metazoa</taxon>
        <taxon>Ecdysozoa</taxon>
        <taxon>Arthropoda</taxon>
        <taxon>Hexapoda</taxon>
        <taxon>Insecta</taxon>
        <taxon>Pterygota</taxon>
        <taxon>Neoptera</taxon>
        <taxon>Endopterygota</taxon>
        <taxon>Lepidoptera</taxon>
        <taxon>Glossata</taxon>
        <taxon>Ditrysia</taxon>
        <taxon>Pyraloidea</taxon>
        <taxon>Crambidae</taxon>
        <taxon>Pyraustinae</taxon>
        <taxon>Loxostege</taxon>
    </lineage>
</organism>
<reference evidence="2 3" key="1">
    <citation type="submission" date="2024-06" db="EMBL/GenBank/DDBJ databases">
        <title>A chromosome-level genome assembly of beet webworm, Loxostege sticticalis.</title>
        <authorList>
            <person name="Zhang Y."/>
        </authorList>
    </citation>
    <scope>NUCLEOTIDE SEQUENCE [LARGE SCALE GENOMIC DNA]</scope>
    <source>
        <strain evidence="2">AQ028</strain>
        <tissue evidence="2">Male pupae</tissue>
    </source>
</reference>